<keyword evidence="3" id="KW-1185">Reference proteome</keyword>
<proteinExistence type="predicted"/>
<dbReference type="Proteomes" id="UP001178507">
    <property type="component" value="Unassembled WGS sequence"/>
</dbReference>
<feature type="compositionally biased region" description="Basic and acidic residues" evidence="1">
    <location>
        <begin position="223"/>
        <end position="242"/>
    </location>
</feature>
<name>A0AA36JGB9_9DINO</name>
<reference evidence="2" key="1">
    <citation type="submission" date="2023-08" db="EMBL/GenBank/DDBJ databases">
        <authorList>
            <person name="Chen Y."/>
            <person name="Shah S."/>
            <person name="Dougan E. K."/>
            <person name="Thang M."/>
            <person name="Chan C."/>
        </authorList>
    </citation>
    <scope>NUCLEOTIDE SEQUENCE</scope>
</reference>
<organism evidence="2 3">
    <name type="scientific">Effrenium voratum</name>
    <dbReference type="NCBI Taxonomy" id="2562239"/>
    <lineage>
        <taxon>Eukaryota</taxon>
        <taxon>Sar</taxon>
        <taxon>Alveolata</taxon>
        <taxon>Dinophyceae</taxon>
        <taxon>Suessiales</taxon>
        <taxon>Symbiodiniaceae</taxon>
        <taxon>Effrenium</taxon>
    </lineage>
</organism>
<dbReference type="AlphaFoldDB" id="A0AA36JGB9"/>
<feature type="region of interest" description="Disordered" evidence="1">
    <location>
        <begin position="175"/>
        <end position="304"/>
    </location>
</feature>
<feature type="compositionally biased region" description="Low complexity" evidence="1">
    <location>
        <begin position="198"/>
        <end position="219"/>
    </location>
</feature>
<evidence type="ECO:0000256" key="1">
    <source>
        <dbReference type="SAM" id="MobiDB-lite"/>
    </source>
</evidence>
<feature type="region of interest" description="Disordered" evidence="1">
    <location>
        <begin position="1"/>
        <end position="22"/>
    </location>
</feature>
<protein>
    <submittedName>
        <fullName evidence="2">Uncharacterized protein</fullName>
    </submittedName>
</protein>
<feature type="compositionally biased region" description="Basic and acidic residues" evidence="1">
    <location>
        <begin position="175"/>
        <end position="185"/>
    </location>
</feature>
<accession>A0AA36JGB9</accession>
<evidence type="ECO:0000313" key="2">
    <source>
        <dbReference type="EMBL" id="CAJ1405164.1"/>
    </source>
</evidence>
<comment type="caution">
    <text evidence="2">The sequence shown here is derived from an EMBL/GenBank/DDBJ whole genome shotgun (WGS) entry which is preliminary data.</text>
</comment>
<evidence type="ECO:0000313" key="3">
    <source>
        <dbReference type="Proteomes" id="UP001178507"/>
    </source>
</evidence>
<sequence length="304" mass="33932">MPSSANNPNDREDPRDCNPMFKRLPAEVVARRTDRGGKKAAAQEKAPATTVELEQVLQKRPDGRAKWLAKALVQASDGRLEPQSLYSVVAHNRFIEELNDKVGKKMYRALHANLHVFSSRQKKFLEKECALARKYAKTAFEGVAKEADGEDERQEQQASAVEDMMARCRAFVRERQSERGERAENGGDGEEPEPPQVSMEEASPAKPESPAALATAGRASRSRTADAPKEEVGGVQVKEAKASKSAKVSKKRAKSSRSSDSSRSRRRRSKRSSSSSGKEKRKRKERDSDESSDRKKKQKKKSRH</sequence>
<gene>
    <name evidence="2" type="ORF">EVOR1521_LOCUS27447</name>
</gene>
<dbReference type="EMBL" id="CAUJNA010003572">
    <property type="protein sequence ID" value="CAJ1405164.1"/>
    <property type="molecule type" value="Genomic_DNA"/>
</dbReference>
<feature type="compositionally biased region" description="Basic residues" evidence="1">
    <location>
        <begin position="294"/>
        <end position="304"/>
    </location>
</feature>